<protein>
    <submittedName>
        <fullName evidence="2">Uncharacterized protein</fullName>
    </submittedName>
</protein>
<proteinExistence type="predicted"/>
<organism evidence="2 3">
    <name type="scientific">Epilithonimonas ginsengisoli</name>
    <dbReference type="NCBI Taxonomy" id="1245592"/>
    <lineage>
        <taxon>Bacteria</taxon>
        <taxon>Pseudomonadati</taxon>
        <taxon>Bacteroidota</taxon>
        <taxon>Flavobacteriia</taxon>
        <taxon>Flavobacteriales</taxon>
        <taxon>Weeksellaceae</taxon>
        <taxon>Chryseobacterium group</taxon>
        <taxon>Epilithonimonas</taxon>
    </lineage>
</organism>
<name>A0ABU4JEJ7_9FLAO</name>
<feature type="compositionally biased region" description="Polar residues" evidence="1">
    <location>
        <begin position="37"/>
        <end position="81"/>
    </location>
</feature>
<keyword evidence="3" id="KW-1185">Reference proteome</keyword>
<evidence type="ECO:0000313" key="2">
    <source>
        <dbReference type="EMBL" id="MDW8548104.1"/>
    </source>
</evidence>
<feature type="region of interest" description="Disordered" evidence="1">
    <location>
        <begin position="25"/>
        <end position="130"/>
    </location>
</feature>
<evidence type="ECO:0000313" key="3">
    <source>
        <dbReference type="Proteomes" id="UP001204439"/>
    </source>
</evidence>
<comment type="caution">
    <text evidence="2">The sequence shown here is derived from an EMBL/GenBank/DDBJ whole genome shotgun (WGS) entry which is preliminary data.</text>
</comment>
<accession>A0ABU4JEJ7</accession>
<reference evidence="2 3" key="1">
    <citation type="submission" date="2023-11" db="EMBL/GenBank/DDBJ databases">
        <title>First isolation, identification, and characterization of non-pathogenic Epilithonimonas ginsengisoli isolated from diseased farmed rainbow trout (Oncorhynchus mykiss) in Chile.</title>
        <authorList>
            <person name="Miranda C.D."/>
            <person name="Irgang R."/>
            <person name="Concha C."/>
            <person name="Rojas R."/>
            <person name="Avendano R."/>
        </authorList>
    </citation>
    <scope>NUCLEOTIDE SEQUENCE [LARGE SCALE GENOMIC DNA]</scope>
    <source>
        <strain evidence="2 3">FP99</strain>
    </source>
</reference>
<sequence>MKKLITTTAFLVFGTIFMTAQTTKKKDNTVRSAEKPANSTEMKMETQVQPNGMNRTIDTAAVNNRSKMQTNPNRIQQNQAFPNNGTLQNPNTTLPNNGTLQNPNSTMPNNSTTSPQVMPVSPVEGTKPNR</sequence>
<evidence type="ECO:0000256" key="1">
    <source>
        <dbReference type="SAM" id="MobiDB-lite"/>
    </source>
</evidence>
<feature type="compositionally biased region" description="Low complexity" evidence="1">
    <location>
        <begin position="82"/>
        <end position="115"/>
    </location>
</feature>
<feature type="compositionally biased region" description="Basic and acidic residues" evidence="1">
    <location>
        <begin position="25"/>
        <end position="34"/>
    </location>
</feature>
<dbReference type="Proteomes" id="UP001204439">
    <property type="component" value="Unassembled WGS sequence"/>
</dbReference>
<dbReference type="RefSeq" id="WP_063971622.1">
    <property type="nucleotide sequence ID" value="NZ_JAMXLT020000005.1"/>
</dbReference>
<dbReference type="EMBL" id="JAMXLT020000005">
    <property type="protein sequence ID" value="MDW8548104.1"/>
    <property type="molecule type" value="Genomic_DNA"/>
</dbReference>
<gene>
    <name evidence="2" type="ORF">NG800_004230</name>
</gene>